<dbReference type="Pfam" id="PF02775">
    <property type="entry name" value="TPP_enzyme_C"/>
    <property type="match status" value="1"/>
</dbReference>
<dbReference type="Proteomes" id="UP000031637">
    <property type="component" value="Chromosome"/>
</dbReference>
<protein>
    <submittedName>
        <fullName evidence="5">Thiamine pyrophosphate enzyme, C-terminal TPP binding domain-containing protein 11</fullName>
    </submittedName>
</protein>
<proteinExistence type="predicted"/>
<dbReference type="GO" id="GO:0016831">
    <property type="term" value="F:carboxy-lyase activity"/>
    <property type="evidence" value="ECO:0007669"/>
    <property type="project" value="UniProtKB-KW"/>
</dbReference>
<dbReference type="AlphaFoldDB" id="W0SAV6"/>
<reference evidence="5 6" key="1">
    <citation type="journal article" date="2014" name="Syst. Appl. Microbiol.">
        <title>Complete genomes of freshwater sulfur oxidizers Sulfuricella denitrificans skB26 and Sulfuritalea hydrogenivorans sk43H: genetic insights into the sulfur oxidation pathway of betaproteobacteria.</title>
        <authorList>
            <person name="Watanabe T."/>
            <person name="Kojima H."/>
            <person name="Fukui M."/>
        </authorList>
    </citation>
    <scope>NUCLEOTIDE SEQUENCE [LARGE SCALE GENOMIC DNA]</scope>
    <source>
        <strain evidence="5">DSM22779</strain>
    </source>
</reference>
<organism evidence="5 6">
    <name type="scientific">Sulfuritalea hydrogenivorans sk43H</name>
    <dbReference type="NCBI Taxonomy" id="1223802"/>
    <lineage>
        <taxon>Bacteria</taxon>
        <taxon>Pseudomonadati</taxon>
        <taxon>Pseudomonadota</taxon>
        <taxon>Betaproteobacteria</taxon>
        <taxon>Nitrosomonadales</taxon>
        <taxon>Sterolibacteriaceae</taxon>
        <taxon>Sulfuritalea</taxon>
    </lineage>
</organism>
<feature type="domain" description="Thiamine pyrophosphate enzyme TPP-binding" evidence="4">
    <location>
        <begin position="83"/>
        <end position="196"/>
    </location>
</feature>
<dbReference type="PANTHER" id="PTHR42818">
    <property type="entry name" value="SULFOPYRUVATE DECARBOXYLASE SUBUNIT ALPHA"/>
    <property type="match status" value="1"/>
</dbReference>
<gene>
    <name evidence="5" type="ORF">SUTH_00515</name>
</gene>
<dbReference type="HOGENOM" id="CLU_117492_0_0_4"/>
<dbReference type="SUPFAM" id="SSF52518">
    <property type="entry name" value="Thiamin diphosphate-binding fold (THDP-binding)"/>
    <property type="match status" value="1"/>
</dbReference>
<dbReference type="InterPro" id="IPR029061">
    <property type="entry name" value="THDP-binding"/>
</dbReference>
<dbReference type="Gene3D" id="3.40.50.970">
    <property type="match status" value="1"/>
</dbReference>
<sequence length="239" mass="25086">MNIVQACGVVAKGKGNAILVSTMLSMFIFDRIEGADGNASLVPTIGGMTGLVLGLGVAKAKSLVGIAPSAAAQVSAPGRINSVPLMGGAAGLGLGLALAKPKRKVIVMDGDASLLMELGSLATVAAQKPTNLLHCVVHNGTQFTGLDNMEIPVADFRFSKVAGEAGYKHSERISDGAQWAERFPALLAMEGPVFVELMVEPVPRQTKDGFEHEEMPDRQFTRMAEEALAMQAWLALDQT</sequence>
<evidence type="ECO:0000259" key="4">
    <source>
        <dbReference type="Pfam" id="PF02775"/>
    </source>
</evidence>
<dbReference type="KEGG" id="shd:SUTH_00515"/>
<keyword evidence="2" id="KW-0786">Thiamine pyrophosphate</keyword>
<keyword evidence="1" id="KW-0210">Decarboxylase</keyword>
<dbReference type="InterPro" id="IPR051818">
    <property type="entry name" value="TPP_dependent_decarboxylase"/>
</dbReference>
<dbReference type="PANTHER" id="PTHR42818:SF1">
    <property type="entry name" value="SULFOPYRUVATE DECARBOXYLASE"/>
    <property type="match status" value="1"/>
</dbReference>
<evidence type="ECO:0000313" key="6">
    <source>
        <dbReference type="Proteomes" id="UP000031637"/>
    </source>
</evidence>
<dbReference type="InterPro" id="IPR000399">
    <property type="entry name" value="TPP-bd_CS"/>
</dbReference>
<evidence type="ECO:0000256" key="2">
    <source>
        <dbReference type="ARBA" id="ARBA00023052"/>
    </source>
</evidence>
<dbReference type="RefSeq" id="WP_052473128.1">
    <property type="nucleotide sequence ID" value="NZ_AP012547.1"/>
</dbReference>
<dbReference type="STRING" id="1223802.SUTH_00515"/>
<evidence type="ECO:0000313" key="5">
    <source>
        <dbReference type="EMBL" id="BAO28329.1"/>
    </source>
</evidence>
<dbReference type="PROSITE" id="PS00187">
    <property type="entry name" value="TPP_ENZYMES"/>
    <property type="match status" value="1"/>
</dbReference>
<keyword evidence="3" id="KW-0456">Lyase</keyword>
<dbReference type="InterPro" id="IPR011766">
    <property type="entry name" value="TPP_enzyme_TPP-bd"/>
</dbReference>
<dbReference type="EMBL" id="AP012547">
    <property type="protein sequence ID" value="BAO28329.1"/>
    <property type="molecule type" value="Genomic_DNA"/>
</dbReference>
<accession>W0SAV6</accession>
<dbReference type="GO" id="GO:0044281">
    <property type="term" value="P:small molecule metabolic process"/>
    <property type="evidence" value="ECO:0007669"/>
    <property type="project" value="UniProtKB-ARBA"/>
</dbReference>
<keyword evidence="6" id="KW-1185">Reference proteome</keyword>
<name>W0SAV6_9PROT</name>
<evidence type="ECO:0000256" key="1">
    <source>
        <dbReference type="ARBA" id="ARBA00022793"/>
    </source>
</evidence>
<evidence type="ECO:0000256" key="3">
    <source>
        <dbReference type="ARBA" id="ARBA00023239"/>
    </source>
</evidence>
<dbReference type="GO" id="GO:0000287">
    <property type="term" value="F:magnesium ion binding"/>
    <property type="evidence" value="ECO:0007669"/>
    <property type="project" value="InterPro"/>
</dbReference>
<dbReference type="GO" id="GO:0030976">
    <property type="term" value="F:thiamine pyrophosphate binding"/>
    <property type="evidence" value="ECO:0007669"/>
    <property type="project" value="InterPro"/>
</dbReference>